<dbReference type="Pfam" id="PF00117">
    <property type="entry name" value="GATase"/>
    <property type="match status" value="1"/>
</dbReference>
<evidence type="ECO:0000256" key="6">
    <source>
        <dbReference type="ARBA" id="ARBA00023102"/>
    </source>
</evidence>
<dbReference type="HAMAP" id="MF_00278">
    <property type="entry name" value="HisH"/>
    <property type="match status" value="1"/>
</dbReference>
<dbReference type="AlphaFoldDB" id="A0A3N1Y6R1"/>
<feature type="active site" description="Nucleophile" evidence="10 11">
    <location>
        <position position="83"/>
    </location>
</feature>
<dbReference type="PIRSF" id="PIRSF000495">
    <property type="entry name" value="Amidotransf_hisH"/>
    <property type="match status" value="1"/>
</dbReference>
<comment type="function">
    <text evidence="10">IGPS catalyzes the conversion of PRFAR and glutamine to IGP, AICAR and glutamate. The HisH subunit catalyzes the hydrolysis of glutamine to glutamate and ammonia as part of the synthesis of IGP and AICAR. The resulting ammonia molecule is channeled to the active site of HisF.</text>
</comment>
<dbReference type="NCBIfam" id="TIGR01855">
    <property type="entry name" value="IMP_synth_hisH"/>
    <property type="match status" value="1"/>
</dbReference>
<evidence type="ECO:0000256" key="9">
    <source>
        <dbReference type="ARBA" id="ARBA00049534"/>
    </source>
</evidence>
<evidence type="ECO:0000256" key="8">
    <source>
        <dbReference type="ARBA" id="ARBA00047838"/>
    </source>
</evidence>
<reference evidence="13 14" key="1">
    <citation type="submission" date="2018-11" db="EMBL/GenBank/DDBJ databases">
        <title>Genomic Encyclopedia of Type Strains, Phase IV (KMG-IV): sequencing the most valuable type-strain genomes for metagenomic binning, comparative biology and taxonomic classification.</title>
        <authorList>
            <person name="Goeker M."/>
        </authorList>
    </citation>
    <scope>NUCLEOTIDE SEQUENCE [LARGE SCALE GENOMIC DNA]</scope>
    <source>
        <strain evidence="13 14">DSM 100275</strain>
    </source>
</reference>
<evidence type="ECO:0000313" key="13">
    <source>
        <dbReference type="EMBL" id="ROR34465.1"/>
    </source>
</evidence>
<dbReference type="GO" id="GO:0004359">
    <property type="term" value="F:glutaminase activity"/>
    <property type="evidence" value="ECO:0007669"/>
    <property type="project" value="UniProtKB-EC"/>
</dbReference>
<feature type="active site" evidence="10 11">
    <location>
        <position position="194"/>
    </location>
</feature>
<proteinExistence type="inferred from homology"/>
<comment type="subcellular location">
    <subcellularLocation>
        <location evidence="10">Cytoplasm</location>
    </subcellularLocation>
</comment>
<dbReference type="SUPFAM" id="SSF52317">
    <property type="entry name" value="Class I glutamine amidotransferase-like"/>
    <property type="match status" value="1"/>
</dbReference>
<dbReference type="InterPro" id="IPR029062">
    <property type="entry name" value="Class_I_gatase-like"/>
</dbReference>
<protein>
    <recommendedName>
        <fullName evidence="10">Imidazole glycerol phosphate synthase subunit HisH</fullName>
        <ecNumber evidence="10">4.3.2.10</ecNumber>
    </recommendedName>
    <alternativeName>
        <fullName evidence="10">IGP synthase glutaminase subunit</fullName>
        <ecNumber evidence="10">3.5.1.2</ecNumber>
    </alternativeName>
    <alternativeName>
        <fullName evidence="10">IGP synthase subunit HisH</fullName>
    </alternativeName>
    <alternativeName>
        <fullName evidence="10">ImGP synthase subunit HisH</fullName>
        <shortName evidence="10">IGPS subunit HisH</shortName>
    </alternativeName>
</protein>
<dbReference type="InterPro" id="IPR010139">
    <property type="entry name" value="Imidazole-glycPsynth_HisH"/>
</dbReference>
<evidence type="ECO:0000256" key="3">
    <source>
        <dbReference type="ARBA" id="ARBA00022605"/>
    </source>
</evidence>
<dbReference type="CDD" id="cd01748">
    <property type="entry name" value="GATase1_IGP_Synthase"/>
    <property type="match status" value="1"/>
</dbReference>
<keyword evidence="3 10" id="KW-0028">Amino-acid biosynthesis</keyword>
<dbReference type="GO" id="GO:0016829">
    <property type="term" value="F:lyase activity"/>
    <property type="evidence" value="ECO:0007669"/>
    <property type="project" value="UniProtKB-KW"/>
</dbReference>
<dbReference type="PANTHER" id="PTHR42701">
    <property type="entry name" value="IMIDAZOLE GLYCEROL PHOSPHATE SYNTHASE SUBUNIT HISH"/>
    <property type="match status" value="1"/>
</dbReference>
<feature type="domain" description="Glutamine amidotransferase" evidence="12">
    <location>
        <begin position="5"/>
        <end position="208"/>
    </location>
</feature>
<dbReference type="EC" id="4.3.2.10" evidence="10"/>
<dbReference type="EC" id="3.5.1.2" evidence="10"/>
<keyword evidence="4 10" id="KW-0378">Hydrolase</keyword>
<keyword evidence="5 10" id="KW-0315">Glutamine amidotransferase</keyword>
<keyword evidence="2 10" id="KW-0963">Cytoplasm</keyword>
<dbReference type="PROSITE" id="PS51273">
    <property type="entry name" value="GATASE_TYPE_1"/>
    <property type="match status" value="1"/>
</dbReference>
<evidence type="ECO:0000256" key="4">
    <source>
        <dbReference type="ARBA" id="ARBA00022801"/>
    </source>
</evidence>
<keyword evidence="14" id="KW-1185">Reference proteome</keyword>
<evidence type="ECO:0000259" key="12">
    <source>
        <dbReference type="Pfam" id="PF00117"/>
    </source>
</evidence>
<dbReference type="PANTHER" id="PTHR42701:SF2">
    <property type="entry name" value="IMIDAZOLE GLYCEROL PHOSPHATE SYNTHASE SUBUNIT HISH 1"/>
    <property type="match status" value="1"/>
</dbReference>
<comment type="pathway">
    <text evidence="1 10">Amino-acid biosynthesis; L-histidine biosynthesis; L-histidine from 5-phospho-alpha-D-ribose 1-diphosphate: step 5/9.</text>
</comment>
<evidence type="ECO:0000256" key="2">
    <source>
        <dbReference type="ARBA" id="ARBA00022490"/>
    </source>
</evidence>
<dbReference type="OrthoDB" id="9807137at2"/>
<comment type="catalytic activity">
    <reaction evidence="9 10">
        <text>L-glutamine + H2O = L-glutamate + NH4(+)</text>
        <dbReference type="Rhea" id="RHEA:15889"/>
        <dbReference type="ChEBI" id="CHEBI:15377"/>
        <dbReference type="ChEBI" id="CHEBI:28938"/>
        <dbReference type="ChEBI" id="CHEBI:29985"/>
        <dbReference type="ChEBI" id="CHEBI:58359"/>
        <dbReference type="EC" id="3.5.1.2"/>
    </reaction>
</comment>
<comment type="subunit">
    <text evidence="10">Heterodimer of HisH and HisF.</text>
</comment>
<dbReference type="InterPro" id="IPR017926">
    <property type="entry name" value="GATASE"/>
</dbReference>
<organism evidence="13 14">
    <name type="scientific">Inmirania thermothiophila</name>
    <dbReference type="NCBI Taxonomy" id="1750597"/>
    <lineage>
        <taxon>Bacteria</taxon>
        <taxon>Pseudomonadati</taxon>
        <taxon>Pseudomonadota</taxon>
        <taxon>Gammaproteobacteria</taxon>
        <taxon>Chromatiales</taxon>
        <taxon>Ectothiorhodospiraceae</taxon>
        <taxon>Inmirania</taxon>
    </lineage>
</organism>
<dbReference type="GO" id="GO:0000105">
    <property type="term" value="P:L-histidine biosynthetic process"/>
    <property type="evidence" value="ECO:0007669"/>
    <property type="project" value="UniProtKB-UniRule"/>
</dbReference>
<dbReference type="Gene3D" id="3.40.50.880">
    <property type="match status" value="1"/>
</dbReference>
<dbReference type="Proteomes" id="UP000276634">
    <property type="component" value="Unassembled WGS sequence"/>
</dbReference>
<comment type="catalytic activity">
    <reaction evidence="8 10">
        <text>5-[(5-phospho-1-deoxy-D-ribulos-1-ylimino)methylamino]-1-(5-phospho-beta-D-ribosyl)imidazole-4-carboxamide + L-glutamine = D-erythro-1-(imidazol-4-yl)glycerol 3-phosphate + 5-amino-1-(5-phospho-beta-D-ribosyl)imidazole-4-carboxamide + L-glutamate + H(+)</text>
        <dbReference type="Rhea" id="RHEA:24793"/>
        <dbReference type="ChEBI" id="CHEBI:15378"/>
        <dbReference type="ChEBI" id="CHEBI:29985"/>
        <dbReference type="ChEBI" id="CHEBI:58278"/>
        <dbReference type="ChEBI" id="CHEBI:58359"/>
        <dbReference type="ChEBI" id="CHEBI:58475"/>
        <dbReference type="ChEBI" id="CHEBI:58525"/>
        <dbReference type="EC" id="4.3.2.10"/>
    </reaction>
</comment>
<keyword evidence="13" id="KW-0808">Transferase</keyword>
<evidence type="ECO:0000256" key="5">
    <source>
        <dbReference type="ARBA" id="ARBA00022962"/>
    </source>
</evidence>
<dbReference type="GO" id="GO:0005737">
    <property type="term" value="C:cytoplasm"/>
    <property type="evidence" value="ECO:0007669"/>
    <property type="project" value="UniProtKB-SubCell"/>
</dbReference>
<feature type="active site" evidence="10 11">
    <location>
        <position position="192"/>
    </location>
</feature>
<name>A0A3N1Y6R1_9GAMM</name>
<comment type="caution">
    <text evidence="13">The sequence shown here is derived from an EMBL/GenBank/DDBJ whole genome shotgun (WGS) entry which is preliminary data.</text>
</comment>
<evidence type="ECO:0000256" key="7">
    <source>
        <dbReference type="ARBA" id="ARBA00023239"/>
    </source>
</evidence>
<sequence length="214" mass="23089">MGRVVVIDYGMGNLHSMAKALERVAPPRVRVRVSGDPAAVAAADRVVFPGVGAMRDCMAELARRGLVEAVREAAASRPFLGVCIGMQALYEESEENGGTRCLGILPGRVRFFGHGMREPDGRALKVPHMGWNRVWRTRPHPLWDGIADGAWFYFVHGYHAEAAGAALAATSDYGVRFAAAAARGNLFATQFHPEKSSATGLRLLANFLAWDGEG</sequence>
<accession>A0A3N1Y6R1</accession>
<evidence type="ECO:0000313" key="14">
    <source>
        <dbReference type="Proteomes" id="UP000276634"/>
    </source>
</evidence>
<dbReference type="UniPathway" id="UPA00031">
    <property type="reaction ID" value="UER00010"/>
</dbReference>
<evidence type="ECO:0000256" key="10">
    <source>
        <dbReference type="HAMAP-Rule" id="MF_00278"/>
    </source>
</evidence>
<keyword evidence="7 10" id="KW-0456">Lyase</keyword>
<evidence type="ECO:0000256" key="1">
    <source>
        <dbReference type="ARBA" id="ARBA00005091"/>
    </source>
</evidence>
<gene>
    <name evidence="10" type="primary">hisH</name>
    <name evidence="13" type="ORF">EDC57_0363</name>
</gene>
<evidence type="ECO:0000256" key="11">
    <source>
        <dbReference type="PIRSR" id="PIRSR000495-1"/>
    </source>
</evidence>
<dbReference type="GO" id="GO:0000107">
    <property type="term" value="F:imidazoleglycerol-phosphate synthase activity"/>
    <property type="evidence" value="ECO:0007669"/>
    <property type="project" value="UniProtKB-UniRule"/>
</dbReference>
<keyword evidence="6 10" id="KW-0368">Histidine biosynthesis</keyword>
<dbReference type="EMBL" id="RJVI01000001">
    <property type="protein sequence ID" value="ROR34465.1"/>
    <property type="molecule type" value="Genomic_DNA"/>
</dbReference>
<dbReference type="RefSeq" id="WP_123399662.1">
    <property type="nucleotide sequence ID" value="NZ_RJVI01000001.1"/>
</dbReference>